<accession>A0ABQ5QN32</accession>
<organism evidence="7 8">
    <name type="scientific">Phytohabitans aurantiacus</name>
    <dbReference type="NCBI Taxonomy" id="3016789"/>
    <lineage>
        <taxon>Bacteria</taxon>
        <taxon>Bacillati</taxon>
        <taxon>Actinomycetota</taxon>
        <taxon>Actinomycetes</taxon>
        <taxon>Micromonosporales</taxon>
        <taxon>Micromonosporaceae</taxon>
    </lineage>
</organism>
<feature type="region of interest" description="Disordered" evidence="4">
    <location>
        <begin position="37"/>
        <end position="85"/>
    </location>
</feature>
<feature type="signal peptide" evidence="5">
    <location>
        <begin position="1"/>
        <end position="18"/>
    </location>
</feature>
<evidence type="ECO:0000256" key="5">
    <source>
        <dbReference type="SAM" id="SignalP"/>
    </source>
</evidence>
<evidence type="ECO:0000256" key="3">
    <source>
        <dbReference type="ARBA" id="ARBA00022729"/>
    </source>
</evidence>
<evidence type="ECO:0000256" key="1">
    <source>
        <dbReference type="ARBA" id="ARBA00007257"/>
    </source>
</evidence>
<feature type="chain" id="PRO_5046181482" description="SpaA-like prealbumin fold domain-containing protein" evidence="5">
    <location>
        <begin position="19"/>
        <end position="515"/>
    </location>
</feature>
<comment type="similarity">
    <text evidence="1">Belongs to the serine-aspartate repeat-containing protein (SDr) family.</text>
</comment>
<evidence type="ECO:0000256" key="2">
    <source>
        <dbReference type="ARBA" id="ARBA00022525"/>
    </source>
</evidence>
<dbReference type="Gene3D" id="2.60.40.10">
    <property type="entry name" value="Immunoglobulins"/>
    <property type="match status" value="2"/>
</dbReference>
<dbReference type="InterPro" id="IPR041033">
    <property type="entry name" value="SpaA_PFL_dom_1"/>
</dbReference>
<dbReference type="PANTHER" id="PTHR36108">
    <property type="entry name" value="COLOSSIN-B-RELATED"/>
    <property type="match status" value="1"/>
</dbReference>
<dbReference type="PANTHER" id="PTHR36108:SF13">
    <property type="entry name" value="COLOSSIN-B-RELATED"/>
    <property type="match status" value="1"/>
</dbReference>
<dbReference type="EMBL" id="BSDI01000001">
    <property type="protein sequence ID" value="GLH95174.1"/>
    <property type="molecule type" value="Genomic_DNA"/>
</dbReference>
<dbReference type="Proteomes" id="UP001144280">
    <property type="component" value="Unassembled WGS sequence"/>
</dbReference>
<evidence type="ECO:0000256" key="4">
    <source>
        <dbReference type="SAM" id="MobiDB-lite"/>
    </source>
</evidence>
<feature type="domain" description="SpaA-like prealbumin fold" evidence="6">
    <location>
        <begin position="384"/>
        <end position="436"/>
    </location>
</feature>
<evidence type="ECO:0000313" key="8">
    <source>
        <dbReference type="Proteomes" id="UP001144280"/>
    </source>
</evidence>
<proteinExistence type="inferred from homology"/>
<dbReference type="InterPro" id="IPR013783">
    <property type="entry name" value="Ig-like_fold"/>
</dbReference>
<keyword evidence="8" id="KW-1185">Reference proteome</keyword>
<evidence type="ECO:0000259" key="6">
    <source>
        <dbReference type="Pfam" id="PF17802"/>
    </source>
</evidence>
<protein>
    <recommendedName>
        <fullName evidence="6">SpaA-like prealbumin fold domain-containing protein</fullName>
    </recommendedName>
</protein>
<dbReference type="SUPFAM" id="SSF49478">
    <property type="entry name" value="Cna protein B-type domain"/>
    <property type="match status" value="2"/>
</dbReference>
<feature type="compositionally biased region" description="Polar residues" evidence="4">
    <location>
        <begin position="61"/>
        <end position="71"/>
    </location>
</feature>
<feature type="domain" description="SpaA-like prealbumin fold" evidence="6">
    <location>
        <begin position="265"/>
        <end position="356"/>
    </location>
</feature>
<keyword evidence="2" id="KW-0964">Secreted</keyword>
<dbReference type="Pfam" id="PF17802">
    <property type="entry name" value="SpaA"/>
    <property type="match status" value="2"/>
</dbReference>
<keyword evidence="3 5" id="KW-0732">Signal</keyword>
<sequence length="515" mass="53489">MIAAVSVAMVLTPTMASATHPEVSLAGSNFEIDTDANIKVDDPAPSIDWASVNETRKEDTASGQSDESFGQGSKEDTAVPSVVDGGIPPNKSDLKWFGVYQEGNTSTGFLNLFWSRVQDPSGTTNMDFEFNQSSTLSTNGITPVRTAGDLLIIYDLSQGGTKPQLSIRTWTGSAWGTPTNLTSSNLATGSINTLSIPAGEADGLGAHSARTFGEAQVKLSALFPNPNVCAGFGAAYLKSRSSDSFTAALKDFVPPVAVNISNCGGVKIIKKDDTGAALAGAEFTLYKDNAPVGGSRGAEDTITTQKCTTAANGECTIGNVLAGEYWVVETVTPPNHDTAADQHATVTADATVTLTFIDPRQRGAILVTKVRKHAAAGPGDHPHAGVDFTVNGVTKTTGANGKACFDNLAMGSYTVHEVTPANYVGEADKNVTVDNKANCTDNPYAGETVTFTNTPLSKITVTFESQVPGGTAATIACTGLTATPPDGTPSDFDDTSETFQDLVPGTYTCTVVVDP</sequence>
<comment type="caution">
    <text evidence="7">The sequence shown here is derived from an EMBL/GenBank/DDBJ whole genome shotgun (WGS) entry which is preliminary data.</text>
</comment>
<evidence type="ECO:0000313" key="7">
    <source>
        <dbReference type="EMBL" id="GLH95174.1"/>
    </source>
</evidence>
<name>A0ABQ5QN32_9ACTN</name>
<gene>
    <name evidence="7" type="ORF">Pa4123_04460</name>
</gene>
<reference evidence="7" key="1">
    <citation type="submission" date="2022-12" db="EMBL/GenBank/DDBJ databases">
        <title>New Phytohabitans aurantiacus sp. RD004123 nov., an actinomycete isolated from soil.</title>
        <authorList>
            <person name="Triningsih D.W."/>
            <person name="Harunari E."/>
            <person name="Igarashi Y."/>
        </authorList>
    </citation>
    <scope>NUCLEOTIDE SEQUENCE</scope>
    <source>
        <strain evidence="7">RD004123</strain>
    </source>
</reference>